<proteinExistence type="predicted"/>
<organism evidence="3 4">
    <name type="scientific">Hypsibius exemplaris</name>
    <name type="common">Freshwater tardigrade</name>
    <dbReference type="NCBI Taxonomy" id="2072580"/>
    <lineage>
        <taxon>Eukaryota</taxon>
        <taxon>Metazoa</taxon>
        <taxon>Ecdysozoa</taxon>
        <taxon>Tardigrada</taxon>
        <taxon>Eutardigrada</taxon>
        <taxon>Parachela</taxon>
        <taxon>Hypsibioidea</taxon>
        <taxon>Hypsibiidae</taxon>
        <taxon>Hypsibius</taxon>
    </lineage>
</organism>
<evidence type="ECO:0000256" key="1">
    <source>
        <dbReference type="SAM" id="MobiDB-lite"/>
    </source>
</evidence>
<dbReference type="GO" id="GO:0005737">
    <property type="term" value="C:cytoplasm"/>
    <property type="evidence" value="ECO:0007669"/>
    <property type="project" value="InterPro"/>
</dbReference>
<accession>A0A9X6RN34</accession>
<feature type="region of interest" description="Disordered" evidence="1">
    <location>
        <begin position="60"/>
        <end position="79"/>
    </location>
</feature>
<dbReference type="GO" id="GO:0005634">
    <property type="term" value="C:nucleus"/>
    <property type="evidence" value="ECO:0007669"/>
    <property type="project" value="InterPro"/>
</dbReference>
<gene>
    <name evidence="3" type="ORF">BV898_18498</name>
</gene>
<dbReference type="InterPro" id="IPR015311">
    <property type="entry name" value="DFF40_C"/>
</dbReference>
<dbReference type="Proteomes" id="UP000192578">
    <property type="component" value="Unassembled WGS sequence"/>
</dbReference>
<dbReference type="SUPFAM" id="SSF54060">
    <property type="entry name" value="His-Me finger endonucleases"/>
    <property type="match status" value="1"/>
</dbReference>
<evidence type="ECO:0000259" key="2">
    <source>
        <dbReference type="Pfam" id="PF09230"/>
    </source>
</evidence>
<name>A0A9X6RN34_HYPEX</name>
<dbReference type="AlphaFoldDB" id="A0A9X6RN34"/>
<dbReference type="GO" id="GO:0006309">
    <property type="term" value="P:apoptotic DNA fragmentation"/>
    <property type="evidence" value="ECO:0007669"/>
    <property type="project" value="InterPro"/>
</dbReference>
<feature type="domain" description="DNA fragmentation factor 40 C-terminal" evidence="2">
    <location>
        <begin position="228"/>
        <end position="437"/>
    </location>
</feature>
<protein>
    <recommendedName>
        <fullName evidence="2">DNA fragmentation factor 40 C-terminal domain-containing protein</fullName>
    </recommendedName>
</protein>
<sequence length="514" mass="57755">MLYEIGFLWPLQLWMLTQKMPAAEPQHQLTFLFRIWELHCQLPWTRSFVPLLAVKCKPDDSNEVKNGGQTNGHATPVEDNYESGTFTSGSLRVKAPSHPDAFLFTSESVSRGHPAASDPCFHPTPSVKMPAGDSNEMKNGGQTNGHAAAEEDNYESGTFTLGSLRVKLPSRPDAFLFTSESFGAGHSGVQDINKDWRKSSGKQHAWSAASTTYDSVPPVGTGIGERANWRKETKAEHPQYFVQFESDSDKQKVAAETKDRIMELDGRSRGYCYGVSLRKKVKEVIKLESYKRIFRSIFADCVRVDSAAFGRFFCRKEPLHRRVVDSTGKGICSGPSKNATTHPYEVVCPISPKHNVQPYESQETYREFTNLEIDHIFTQELIQKNICEICVVYESIHDDSSHTGREDILKCLQALHSLLWNPLNMRLTFRSCHEQSVQCRHWQLEKFWGIPIRRVLDDISGFLLWATNITYLGKVDPRIPGAHPSRFASSAINIRVAVVATALASASTGRRSSV</sequence>
<dbReference type="GO" id="GO:0016787">
    <property type="term" value="F:hydrolase activity"/>
    <property type="evidence" value="ECO:0007669"/>
    <property type="project" value="InterPro"/>
</dbReference>
<evidence type="ECO:0000313" key="3">
    <source>
        <dbReference type="EMBL" id="OWA54079.1"/>
    </source>
</evidence>
<evidence type="ECO:0000313" key="4">
    <source>
        <dbReference type="Proteomes" id="UP000192578"/>
    </source>
</evidence>
<keyword evidence="4" id="KW-1185">Reference proteome</keyword>
<dbReference type="EMBL" id="MTYJ01000369">
    <property type="protein sequence ID" value="OWA54079.1"/>
    <property type="molecule type" value="Genomic_DNA"/>
</dbReference>
<comment type="caution">
    <text evidence="3">The sequence shown here is derived from an EMBL/GenBank/DDBJ whole genome shotgun (WGS) entry which is preliminary data.</text>
</comment>
<dbReference type="Pfam" id="PF09230">
    <property type="entry name" value="DFF40"/>
    <property type="match status" value="1"/>
</dbReference>
<reference evidence="4" key="1">
    <citation type="submission" date="2017-01" db="EMBL/GenBank/DDBJ databases">
        <title>Comparative genomics of anhydrobiosis in the tardigrade Hypsibius dujardini.</title>
        <authorList>
            <person name="Yoshida Y."/>
            <person name="Koutsovoulos G."/>
            <person name="Laetsch D."/>
            <person name="Stevens L."/>
            <person name="Kumar S."/>
            <person name="Horikawa D."/>
            <person name="Ishino K."/>
            <person name="Komine S."/>
            <person name="Tomita M."/>
            <person name="Blaxter M."/>
            <person name="Arakawa K."/>
        </authorList>
    </citation>
    <scope>NUCLEOTIDE SEQUENCE [LARGE SCALE GENOMIC DNA]</scope>
    <source>
        <strain evidence="4">Z151</strain>
    </source>
</reference>
<dbReference type="InterPro" id="IPR044925">
    <property type="entry name" value="His-Me_finger_sf"/>
</dbReference>